<evidence type="ECO:0000256" key="2">
    <source>
        <dbReference type="ARBA" id="ARBA00023033"/>
    </source>
</evidence>
<evidence type="ECO:0000313" key="5">
    <source>
        <dbReference type="Proteomes" id="UP000462055"/>
    </source>
</evidence>
<comment type="caution">
    <text evidence="4">The sequence shown here is derived from an EMBL/GenBank/DDBJ whole genome shotgun (WGS) entry which is preliminary data.</text>
</comment>
<reference evidence="4" key="1">
    <citation type="submission" date="2019-12" db="EMBL/GenBank/DDBJ databases">
        <title>Actinomadura physcomitrii sp. nov., a novel actinomycete isolated from moss [Physcomitrium sphaericum (Ludw) Fuernr].</title>
        <authorList>
            <person name="Zhuang X."/>
        </authorList>
    </citation>
    <scope>NUCLEOTIDE SEQUENCE [LARGE SCALE GENOMIC DNA]</scope>
    <source>
        <strain evidence="4">LD22</strain>
    </source>
</reference>
<protein>
    <submittedName>
        <fullName evidence="4">LLM class flavin-dependent oxidoreductase</fullName>
    </submittedName>
</protein>
<dbReference type="InterPro" id="IPR036661">
    <property type="entry name" value="Luciferase-like_sf"/>
</dbReference>
<name>A0A6I4MAC3_9ACTN</name>
<dbReference type="Gene3D" id="3.20.20.30">
    <property type="entry name" value="Luciferase-like domain"/>
    <property type="match status" value="1"/>
</dbReference>
<dbReference type="GO" id="GO:0005829">
    <property type="term" value="C:cytosol"/>
    <property type="evidence" value="ECO:0007669"/>
    <property type="project" value="TreeGrafter"/>
</dbReference>
<dbReference type="AlphaFoldDB" id="A0A6I4MAC3"/>
<accession>A0A6I4MAC3</accession>
<evidence type="ECO:0000259" key="3">
    <source>
        <dbReference type="Pfam" id="PF00296"/>
    </source>
</evidence>
<keyword evidence="1" id="KW-0560">Oxidoreductase</keyword>
<proteinExistence type="predicted"/>
<organism evidence="4 5">
    <name type="scientific">Actinomadura physcomitrii</name>
    <dbReference type="NCBI Taxonomy" id="2650748"/>
    <lineage>
        <taxon>Bacteria</taxon>
        <taxon>Bacillati</taxon>
        <taxon>Actinomycetota</taxon>
        <taxon>Actinomycetes</taxon>
        <taxon>Streptosporangiales</taxon>
        <taxon>Thermomonosporaceae</taxon>
        <taxon>Actinomadura</taxon>
    </lineage>
</organism>
<keyword evidence="2" id="KW-0503">Monooxygenase</keyword>
<keyword evidence="5" id="KW-1185">Reference proteome</keyword>
<dbReference type="Pfam" id="PF00296">
    <property type="entry name" value="Bac_luciferase"/>
    <property type="match status" value="1"/>
</dbReference>
<dbReference type="Proteomes" id="UP000462055">
    <property type="component" value="Unassembled WGS sequence"/>
</dbReference>
<evidence type="ECO:0000313" key="4">
    <source>
        <dbReference type="EMBL" id="MWA03188.1"/>
    </source>
</evidence>
<dbReference type="InterPro" id="IPR050766">
    <property type="entry name" value="Bact_Lucif_Oxidored"/>
</dbReference>
<dbReference type="SUPFAM" id="SSF51679">
    <property type="entry name" value="Bacterial luciferase-like"/>
    <property type="match status" value="1"/>
</dbReference>
<sequence>MDFGLFYEVQVASPFKHRDRERQAFHDVMDQAVHAEQAGFESFWTVEHHFQPGFSHSSAPEVLYGAISQRTSALRIGHGVALLPYPYNHPVRVAERAATLDILSNGRVELGTGKSITLTELGGFGIPYDETSAMWQEALEVITAIWKSETGTFSHSGKYFDIPERTVVPMPVQDPHPPIWSACTSLKSHVEAGEKGLGLLTFTVLVRPEEVGRRVRAYREAVARAEPMGAAVNDKAATFTLVHCADTDEQAREEAEAGFMSYVQAQISSSAPVLEARKSGRRPEEIDADEGFQVTDFEGIDPRDVDLQYLIDNGMCVVGSPDTCVKQIERLQREADLDKLLCMMQFWSLPHDRTMHAIELLGKHVIPCFA</sequence>
<dbReference type="PANTHER" id="PTHR30137:SF8">
    <property type="entry name" value="BLR5498 PROTEIN"/>
    <property type="match status" value="1"/>
</dbReference>
<dbReference type="InterPro" id="IPR011251">
    <property type="entry name" value="Luciferase-like_dom"/>
</dbReference>
<dbReference type="RefSeq" id="WP_151595734.1">
    <property type="nucleotide sequence ID" value="NZ_WBMS02000018.1"/>
</dbReference>
<dbReference type="PANTHER" id="PTHR30137">
    <property type="entry name" value="LUCIFERASE-LIKE MONOOXYGENASE"/>
    <property type="match status" value="1"/>
</dbReference>
<dbReference type="EMBL" id="WBMS02000018">
    <property type="protein sequence ID" value="MWA03188.1"/>
    <property type="molecule type" value="Genomic_DNA"/>
</dbReference>
<dbReference type="GO" id="GO:0016705">
    <property type="term" value="F:oxidoreductase activity, acting on paired donors, with incorporation or reduction of molecular oxygen"/>
    <property type="evidence" value="ECO:0007669"/>
    <property type="project" value="InterPro"/>
</dbReference>
<evidence type="ECO:0000256" key="1">
    <source>
        <dbReference type="ARBA" id="ARBA00023002"/>
    </source>
</evidence>
<dbReference type="GO" id="GO:0004497">
    <property type="term" value="F:monooxygenase activity"/>
    <property type="evidence" value="ECO:0007669"/>
    <property type="project" value="UniProtKB-KW"/>
</dbReference>
<feature type="domain" description="Luciferase-like" evidence="3">
    <location>
        <begin position="15"/>
        <end position="333"/>
    </location>
</feature>
<gene>
    <name evidence="4" type="ORF">F8568_022980</name>
</gene>